<comment type="caution">
    <text evidence="2">The sequence shown here is derived from an EMBL/GenBank/DDBJ whole genome shotgun (WGS) entry which is preliminary data.</text>
</comment>
<keyword evidence="3" id="KW-1185">Reference proteome</keyword>
<gene>
    <name evidence="2" type="ORF">CQ394_01500</name>
</gene>
<evidence type="ECO:0000313" key="3">
    <source>
        <dbReference type="Proteomes" id="UP000220840"/>
    </source>
</evidence>
<dbReference type="RefSeq" id="WP_058294598.1">
    <property type="nucleotide sequence ID" value="NZ_CAMRXB010000085.1"/>
</dbReference>
<evidence type="ECO:0000256" key="1">
    <source>
        <dbReference type="SAM" id="Phobius"/>
    </source>
</evidence>
<feature type="transmembrane region" description="Helical" evidence="1">
    <location>
        <begin position="59"/>
        <end position="77"/>
    </location>
</feature>
<feature type="transmembrane region" description="Helical" evidence="1">
    <location>
        <begin position="35"/>
        <end position="53"/>
    </location>
</feature>
<keyword evidence="1" id="KW-0472">Membrane</keyword>
<dbReference type="AlphaFoldDB" id="A0A2A7MFV4"/>
<dbReference type="EMBL" id="PDCJ01000001">
    <property type="protein sequence ID" value="PEG30427.1"/>
    <property type="molecule type" value="Genomic_DNA"/>
</dbReference>
<proteinExistence type="predicted"/>
<sequence length="185" mass="22150">MTEIDYTISKEELIDFHMGHVEETKVFKYQMISNFIFIILVILLGFLVAIALIKDPLSIVIYIVFSFIIMLFRKKIIMHKLRKKFFKIYSFDKYQNLFEQTKLTFVEEGLKVNTKFVVKIYNWNSIKSIHSLDNYILVRTVNNEDLLIPIFSFKPIENKQIFLDTIINNTNLELEKEYPKDIKYL</sequence>
<keyword evidence="1" id="KW-0812">Transmembrane</keyword>
<name>A0A2A7MFV4_9CLOT</name>
<organism evidence="2 3">
    <name type="scientific">Clostridium neonatale</name>
    <dbReference type="NCBI Taxonomy" id="137838"/>
    <lineage>
        <taxon>Bacteria</taxon>
        <taxon>Bacillati</taxon>
        <taxon>Bacillota</taxon>
        <taxon>Clostridia</taxon>
        <taxon>Eubacteriales</taxon>
        <taxon>Clostridiaceae</taxon>
        <taxon>Clostridium</taxon>
    </lineage>
</organism>
<evidence type="ECO:0008006" key="4">
    <source>
        <dbReference type="Google" id="ProtNLM"/>
    </source>
</evidence>
<accession>A0A2A7MFV4</accession>
<dbReference type="OrthoDB" id="1905639at2"/>
<keyword evidence="1" id="KW-1133">Transmembrane helix</keyword>
<dbReference type="Proteomes" id="UP000220840">
    <property type="component" value="Unassembled WGS sequence"/>
</dbReference>
<protein>
    <recommendedName>
        <fullName evidence="4">YcxB-like protein domain-containing protein</fullName>
    </recommendedName>
</protein>
<evidence type="ECO:0000313" key="2">
    <source>
        <dbReference type="EMBL" id="PEG30427.1"/>
    </source>
</evidence>
<reference evidence="2 3" key="1">
    <citation type="submission" date="2017-10" db="EMBL/GenBank/DDBJ databases">
        <title>Effective Description of Clostridium neonatale sp. nov. linked to necrotizing enterocolitis in neonates and a clarification of species assignable to the genus Clostridium (Prazmowski 1880) emend. Lawson and Rainey 2016.</title>
        <authorList>
            <person name="Bernard K."/>
            <person name="Burdz T."/>
            <person name="Wiebe D."/>
            <person name="Balcewich B."/>
            <person name="Alfa M."/>
            <person name="Bernier A.-M."/>
        </authorList>
    </citation>
    <scope>NUCLEOTIDE SEQUENCE [LARGE SCALE GENOMIC DNA]</scope>
    <source>
        <strain evidence="2 3">LCDC99A005</strain>
    </source>
</reference>